<dbReference type="AlphaFoldDB" id="A0AB73NUE0"/>
<evidence type="ECO:0000313" key="1">
    <source>
        <dbReference type="EMBL" id="OTO00979.1"/>
    </source>
</evidence>
<dbReference type="EMBL" id="NGLB01000001">
    <property type="protein sequence ID" value="OTO00979.1"/>
    <property type="molecule type" value="Genomic_DNA"/>
</dbReference>
<dbReference type="NCBIfam" id="TIGR01563">
    <property type="entry name" value="gp16_SPP1"/>
    <property type="match status" value="1"/>
</dbReference>
<gene>
    <name evidence="1" type="ORF">A5804_002499</name>
</gene>
<protein>
    <submittedName>
        <fullName evidence="1">Phage head-tail adaptor</fullName>
    </submittedName>
</protein>
<evidence type="ECO:0000313" key="2">
    <source>
        <dbReference type="Proteomes" id="UP000194737"/>
    </source>
</evidence>
<organism evidence="1 2">
    <name type="scientific">Enterococcus faecium</name>
    <name type="common">Streptococcus faecium</name>
    <dbReference type="NCBI Taxonomy" id="1352"/>
    <lineage>
        <taxon>Bacteria</taxon>
        <taxon>Bacillati</taxon>
        <taxon>Bacillota</taxon>
        <taxon>Bacilli</taxon>
        <taxon>Lactobacillales</taxon>
        <taxon>Enterococcaceae</taxon>
        <taxon>Enterococcus</taxon>
    </lineage>
</organism>
<reference evidence="1 2" key="1">
    <citation type="submission" date="2017-05" db="EMBL/GenBank/DDBJ databases">
        <title>The Genome Sequence of Enterococcus faecium 6F2_DIV0138.</title>
        <authorList>
            <consortium name="The Broad Institute Genomics Platform"/>
            <consortium name="The Broad Institute Genomic Center for Infectious Diseases"/>
            <person name="Earl A."/>
            <person name="Manson A."/>
            <person name="Schwartman J."/>
            <person name="Gilmore M."/>
            <person name="Abouelleil A."/>
            <person name="Cao P."/>
            <person name="Chapman S."/>
            <person name="Cusick C."/>
            <person name="Shea T."/>
            <person name="Young S."/>
            <person name="Neafsey D."/>
            <person name="Nusbaum C."/>
            <person name="Birren B."/>
        </authorList>
    </citation>
    <scope>NUCLEOTIDE SEQUENCE [LARGE SCALE GENOMIC DNA]</scope>
    <source>
        <strain evidence="1 2">6F2_DIV0138</strain>
    </source>
</reference>
<sequence length="117" mass="13720">MANNRRLEETFNDGWLKILTQTTKRNGLGKKIGVEDTEITSLKFRNLSMRDSDITSMDAMGSKLTKKVKTPFHPIAKKFNKDQYFIVIDSMRYNVIYADYDNFYIYFYLESVGEYGD</sequence>
<name>A0AB73NUE0_ENTFC</name>
<dbReference type="RefSeq" id="WP_086325076.1">
    <property type="nucleotide sequence ID" value="NZ_NGLB01000001.1"/>
</dbReference>
<dbReference type="Proteomes" id="UP000194737">
    <property type="component" value="Unassembled WGS sequence"/>
</dbReference>
<comment type="caution">
    <text evidence="1">The sequence shown here is derived from an EMBL/GenBank/DDBJ whole genome shotgun (WGS) entry which is preliminary data.</text>
</comment>
<proteinExistence type="predicted"/>
<dbReference type="InterPro" id="IPR008767">
    <property type="entry name" value="Phage_SPP1_head-tail_adaptor"/>
</dbReference>
<accession>A0AB73NUE0</accession>